<evidence type="ECO:0000259" key="15">
    <source>
        <dbReference type="Pfam" id="PF05173"/>
    </source>
</evidence>
<evidence type="ECO:0000256" key="10">
    <source>
        <dbReference type="ARBA" id="ARBA00038983"/>
    </source>
</evidence>
<evidence type="ECO:0000313" key="17">
    <source>
        <dbReference type="EMBL" id="UUF08657.1"/>
    </source>
</evidence>
<dbReference type="PANTHER" id="PTHR20836">
    <property type="entry name" value="DIHYDRODIPICOLINATE REDUCTASE"/>
    <property type="match status" value="1"/>
</dbReference>
<dbReference type="RefSeq" id="WP_055277433.1">
    <property type="nucleotide sequence ID" value="NZ_CP071249.1"/>
</dbReference>
<reference evidence="17 18" key="1">
    <citation type="submission" date="2021-03" db="EMBL/GenBank/DDBJ databases">
        <title>Comparative Genomics and Metabolomics in the genus Turicibacter.</title>
        <authorList>
            <person name="Maki J."/>
            <person name="Looft T."/>
        </authorList>
    </citation>
    <scope>NUCLEOTIDE SEQUENCE</scope>
    <source>
        <strain evidence="17">ISU324</strain>
        <strain evidence="16 18">MMM721</strain>
    </source>
</reference>
<keyword evidence="7" id="KW-0520">NAD</keyword>
<keyword evidence="4" id="KW-0521">NADP</keyword>
<accession>A0A9Q9CQ59</accession>
<dbReference type="PIRSF" id="PIRSF000161">
    <property type="entry name" value="DHPR"/>
    <property type="match status" value="1"/>
</dbReference>
<evidence type="ECO:0000256" key="5">
    <source>
        <dbReference type="ARBA" id="ARBA00022915"/>
    </source>
</evidence>
<dbReference type="CDD" id="cd02274">
    <property type="entry name" value="DHDPR_N"/>
    <property type="match status" value="1"/>
</dbReference>
<feature type="domain" description="Dihydrodipicolinate reductase N-terminal" evidence="14">
    <location>
        <begin position="3"/>
        <end position="116"/>
    </location>
</feature>
<evidence type="ECO:0000256" key="3">
    <source>
        <dbReference type="ARBA" id="ARBA00022605"/>
    </source>
</evidence>
<dbReference type="Proteomes" id="UP001058016">
    <property type="component" value="Chromosome"/>
</dbReference>
<keyword evidence="18" id="KW-1185">Reference proteome</keyword>
<dbReference type="SUPFAM" id="SSF55347">
    <property type="entry name" value="Glyceraldehyde-3-phosphate dehydrogenase-like, C-terminal domain"/>
    <property type="match status" value="1"/>
</dbReference>
<dbReference type="Gene3D" id="3.40.50.720">
    <property type="entry name" value="NAD(P)-binding Rossmann-like Domain"/>
    <property type="match status" value="1"/>
</dbReference>
<evidence type="ECO:0000256" key="9">
    <source>
        <dbReference type="ARBA" id="ARBA00037922"/>
    </source>
</evidence>
<evidence type="ECO:0000313" key="16">
    <source>
        <dbReference type="EMBL" id="UUF05896.1"/>
    </source>
</evidence>
<dbReference type="GO" id="GO:0008839">
    <property type="term" value="F:4-hydroxy-tetrahydrodipicolinate reductase"/>
    <property type="evidence" value="ECO:0007669"/>
    <property type="project" value="UniProtKB-UniRule"/>
</dbReference>
<evidence type="ECO:0000256" key="2">
    <source>
        <dbReference type="ARBA" id="ARBA00022490"/>
    </source>
</evidence>
<dbReference type="InterPro" id="IPR000846">
    <property type="entry name" value="DapB_N"/>
</dbReference>
<comment type="pathway">
    <text evidence="9">Amino-acid biosynthesis; L-lysine biosynthesis via DAP pathway; (S)-tetrahydrodipicolinate from L-aspartate: step 4/4.</text>
</comment>
<comment type="catalytic activity">
    <reaction evidence="12">
        <text>(S)-2,3,4,5-tetrahydrodipicolinate + NAD(+) + H2O = (2S,4S)-4-hydroxy-2,3,4,5-tetrahydrodipicolinate + NADH + H(+)</text>
        <dbReference type="Rhea" id="RHEA:35323"/>
        <dbReference type="ChEBI" id="CHEBI:15377"/>
        <dbReference type="ChEBI" id="CHEBI:15378"/>
        <dbReference type="ChEBI" id="CHEBI:16845"/>
        <dbReference type="ChEBI" id="CHEBI:57540"/>
        <dbReference type="ChEBI" id="CHEBI:57945"/>
        <dbReference type="ChEBI" id="CHEBI:67139"/>
        <dbReference type="EC" id="1.17.1.8"/>
    </reaction>
</comment>
<gene>
    <name evidence="17" type="primary">dapB</name>
    <name evidence="16" type="ORF">J0J69_12820</name>
    <name evidence="17" type="ORF">J0J70_01125</name>
</gene>
<keyword evidence="5" id="KW-0220">Diaminopimelate biosynthesis</keyword>
<evidence type="ECO:0000256" key="11">
    <source>
        <dbReference type="ARBA" id="ARBA00049080"/>
    </source>
</evidence>
<dbReference type="EC" id="1.17.1.8" evidence="10 13"/>
<evidence type="ECO:0000313" key="19">
    <source>
        <dbReference type="Proteomes" id="UP001058072"/>
    </source>
</evidence>
<feature type="domain" description="Dihydrodipicolinate reductase C-terminal" evidence="15">
    <location>
        <begin position="119"/>
        <end position="235"/>
    </location>
</feature>
<dbReference type="Pfam" id="PF05173">
    <property type="entry name" value="DapB_C"/>
    <property type="match status" value="1"/>
</dbReference>
<dbReference type="InterPro" id="IPR022664">
    <property type="entry name" value="DapB_N_CS"/>
</dbReference>
<evidence type="ECO:0000256" key="7">
    <source>
        <dbReference type="ARBA" id="ARBA00023027"/>
    </source>
</evidence>
<dbReference type="SUPFAM" id="SSF51735">
    <property type="entry name" value="NAD(P)-binding Rossmann-fold domains"/>
    <property type="match status" value="1"/>
</dbReference>
<keyword evidence="3" id="KW-0028">Amino-acid biosynthesis</keyword>
<dbReference type="Proteomes" id="UP001058072">
    <property type="component" value="Chromosome"/>
</dbReference>
<evidence type="ECO:0000256" key="12">
    <source>
        <dbReference type="ARBA" id="ARBA00049396"/>
    </source>
</evidence>
<sequence>MKKIVVGGLEGKMGSFLVEAIKAEEDIELVAGVSEVEQLDGEIPIYNDIQKVLDEVEFDVYVDFTVYQFAKMASEVMLKAGKAIVIGTTGFNKEDLDYLKTIAKENGGKGVIAPNFSIGAILINKFTEICSHYFDNFEIVEYHHVNKKDQPSGTATYIANTLDCALKRKLTSTHVHSVRMPGVLAKHQVLVSDEYQTLELIHQSNSRHSFEKGIILAIRKVSELDELVYGLQHLLD</sequence>
<dbReference type="InterPro" id="IPR022663">
    <property type="entry name" value="DapB_C"/>
</dbReference>
<keyword evidence="6 17" id="KW-0560">Oxidoreductase</keyword>
<dbReference type="PROSITE" id="PS01298">
    <property type="entry name" value="DAPB"/>
    <property type="match status" value="1"/>
</dbReference>
<proteinExistence type="inferred from homology"/>
<organism evidence="17 19">
    <name type="scientific">Turicibacter bilis</name>
    <dbReference type="NCBI Taxonomy" id="2735723"/>
    <lineage>
        <taxon>Bacteria</taxon>
        <taxon>Bacillati</taxon>
        <taxon>Bacillota</taxon>
        <taxon>Erysipelotrichia</taxon>
        <taxon>Erysipelotrichales</taxon>
        <taxon>Turicibacteraceae</taxon>
        <taxon>Turicibacter</taxon>
    </lineage>
</organism>
<evidence type="ECO:0000259" key="14">
    <source>
        <dbReference type="Pfam" id="PF01113"/>
    </source>
</evidence>
<dbReference type="InterPro" id="IPR036291">
    <property type="entry name" value="NAD(P)-bd_dom_sf"/>
</dbReference>
<keyword evidence="2" id="KW-0963">Cytoplasm</keyword>
<dbReference type="InterPro" id="IPR023940">
    <property type="entry name" value="DHDPR_bac"/>
</dbReference>
<comment type="similarity">
    <text evidence="1">Belongs to the DapB family.</text>
</comment>
<comment type="catalytic activity">
    <reaction evidence="11">
        <text>(S)-2,3,4,5-tetrahydrodipicolinate + NADP(+) + H2O = (2S,4S)-4-hydroxy-2,3,4,5-tetrahydrodipicolinate + NADPH + H(+)</text>
        <dbReference type="Rhea" id="RHEA:35331"/>
        <dbReference type="ChEBI" id="CHEBI:15377"/>
        <dbReference type="ChEBI" id="CHEBI:15378"/>
        <dbReference type="ChEBI" id="CHEBI:16845"/>
        <dbReference type="ChEBI" id="CHEBI:57783"/>
        <dbReference type="ChEBI" id="CHEBI:58349"/>
        <dbReference type="ChEBI" id="CHEBI:67139"/>
        <dbReference type="EC" id="1.17.1.8"/>
    </reaction>
</comment>
<dbReference type="NCBIfam" id="TIGR00036">
    <property type="entry name" value="dapB"/>
    <property type="match status" value="1"/>
</dbReference>
<dbReference type="EMBL" id="CP071249">
    <property type="protein sequence ID" value="UUF05896.1"/>
    <property type="molecule type" value="Genomic_DNA"/>
</dbReference>
<dbReference type="GO" id="GO:0005829">
    <property type="term" value="C:cytosol"/>
    <property type="evidence" value="ECO:0007669"/>
    <property type="project" value="TreeGrafter"/>
</dbReference>
<evidence type="ECO:0000256" key="4">
    <source>
        <dbReference type="ARBA" id="ARBA00022857"/>
    </source>
</evidence>
<dbReference type="Pfam" id="PF01113">
    <property type="entry name" value="DapB_N"/>
    <property type="match status" value="1"/>
</dbReference>
<evidence type="ECO:0000256" key="1">
    <source>
        <dbReference type="ARBA" id="ARBA00006642"/>
    </source>
</evidence>
<dbReference type="AlphaFoldDB" id="A0A9Q9CQ59"/>
<evidence type="ECO:0000313" key="18">
    <source>
        <dbReference type="Proteomes" id="UP001058016"/>
    </source>
</evidence>
<protein>
    <recommendedName>
        <fullName evidence="10 13">4-hydroxy-tetrahydrodipicolinate reductase</fullName>
        <ecNumber evidence="10 13">1.17.1.8</ecNumber>
    </recommendedName>
</protein>
<dbReference type="GO" id="GO:0019877">
    <property type="term" value="P:diaminopimelate biosynthetic process"/>
    <property type="evidence" value="ECO:0007669"/>
    <property type="project" value="UniProtKB-KW"/>
</dbReference>
<evidence type="ECO:0000256" key="13">
    <source>
        <dbReference type="NCBIfam" id="TIGR00036"/>
    </source>
</evidence>
<keyword evidence="8" id="KW-0457">Lysine biosynthesis</keyword>
<evidence type="ECO:0000256" key="6">
    <source>
        <dbReference type="ARBA" id="ARBA00023002"/>
    </source>
</evidence>
<evidence type="ECO:0000256" key="8">
    <source>
        <dbReference type="ARBA" id="ARBA00023154"/>
    </source>
</evidence>
<dbReference type="PANTHER" id="PTHR20836:SF0">
    <property type="entry name" value="4-HYDROXY-TETRAHYDRODIPICOLINATE REDUCTASE 1, CHLOROPLASTIC-RELATED"/>
    <property type="match status" value="1"/>
</dbReference>
<name>A0A9Q9CQ59_9FIRM</name>
<dbReference type="EMBL" id="CP071250">
    <property type="protein sequence ID" value="UUF08657.1"/>
    <property type="molecule type" value="Genomic_DNA"/>
</dbReference>
<dbReference type="Gene3D" id="3.30.360.10">
    <property type="entry name" value="Dihydrodipicolinate Reductase, domain 2"/>
    <property type="match status" value="1"/>
</dbReference>
<dbReference type="GO" id="GO:0009089">
    <property type="term" value="P:lysine biosynthetic process via diaminopimelate"/>
    <property type="evidence" value="ECO:0007669"/>
    <property type="project" value="UniProtKB-UniRule"/>
</dbReference>